<dbReference type="InterPro" id="IPR045388">
    <property type="entry name" value="HHL1-like"/>
</dbReference>
<comment type="caution">
    <text evidence="1">The sequence shown here is derived from an EMBL/GenBank/DDBJ whole genome shotgun (WGS) entry which is preliminary data.</text>
</comment>
<dbReference type="Proteomes" id="UP000623129">
    <property type="component" value="Unassembled WGS sequence"/>
</dbReference>
<gene>
    <name evidence="1" type="ORF">FCM35_KLT06372</name>
</gene>
<name>A0A833QTM5_9POAL</name>
<proteinExistence type="predicted"/>
<evidence type="ECO:0000313" key="2">
    <source>
        <dbReference type="Proteomes" id="UP000623129"/>
    </source>
</evidence>
<dbReference type="EMBL" id="SWLB01000016">
    <property type="protein sequence ID" value="KAF3327766.1"/>
    <property type="molecule type" value="Genomic_DNA"/>
</dbReference>
<evidence type="ECO:0000313" key="1">
    <source>
        <dbReference type="EMBL" id="KAF3327766.1"/>
    </source>
</evidence>
<dbReference type="PANTHER" id="PTHR48191:SF2">
    <property type="entry name" value="PROTEIN HHL1, CHLOROPLASTIC"/>
    <property type="match status" value="1"/>
</dbReference>
<organism evidence="1 2">
    <name type="scientific">Carex littledalei</name>
    <dbReference type="NCBI Taxonomy" id="544730"/>
    <lineage>
        <taxon>Eukaryota</taxon>
        <taxon>Viridiplantae</taxon>
        <taxon>Streptophyta</taxon>
        <taxon>Embryophyta</taxon>
        <taxon>Tracheophyta</taxon>
        <taxon>Spermatophyta</taxon>
        <taxon>Magnoliopsida</taxon>
        <taxon>Liliopsida</taxon>
        <taxon>Poales</taxon>
        <taxon>Cyperaceae</taxon>
        <taxon>Cyperoideae</taxon>
        <taxon>Cariceae</taxon>
        <taxon>Carex</taxon>
        <taxon>Carex subgen. Euthyceras</taxon>
    </lineage>
</organism>
<protein>
    <submittedName>
        <fullName evidence="1">Protein HHL1</fullName>
    </submittedName>
</protein>
<accession>A0A833QTM5</accession>
<keyword evidence="2" id="KW-1185">Reference proteome</keyword>
<dbReference type="PANTHER" id="PTHR48191">
    <property type="entry name" value="PROTEIN HHL1 CHLOROPLASTIC"/>
    <property type="match status" value="1"/>
</dbReference>
<reference evidence="1" key="1">
    <citation type="submission" date="2020-01" db="EMBL/GenBank/DDBJ databases">
        <title>Genome sequence of Kobresia littledalei, the first chromosome-level genome in the family Cyperaceae.</title>
        <authorList>
            <person name="Qu G."/>
        </authorList>
    </citation>
    <scope>NUCLEOTIDE SEQUENCE</scope>
    <source>
        <strain evidence="1">C.B.Clarke</strain>
        <tissue evidence="1">Leaf</tissue>
    </source>
</reference>
<dbReference type="OrthoDB" id="566705at2759"/>
<dbReference type="AlphaFoldDB" id="A0A833QTM5"/>
<sequence length="183" mass="20317">MEVTSMSSLRSMVRSSLSQPKPTWANPTVFSAGVPSLKKKRNGLVVVGKTPSKNDLRLVSLCSSPQKVDPNGNPKFIIFVRNADLAKSSMNKWFPLAMVEGSLTAKQILSKNPTDDTIASELASVIYKDEKEIEKEAKLKLNNATKFRYGFKLVLPRKEERKSAWANEAKESFGKLTSLNLNL</sequence>